<keyword evidence="2" id="KW-0812">Transmembrane</keyword>
<evidence type="ECO:0000256" key="2">
    <source>
        <dbReference type="SAM" id="Phobius"/>
    </source>
</evidence>
<evidence type="ECO:0000313" key="4">
    <source>
        <dbReference type="EMBL" id="CAF0964256.1"/>
    </source>
</evidence>
<keyword evidence="2" id="KW-0472">Membrane</keyword>
<name>A0A814E7T7_9BILA</name>
<dbReference type="GO" id="GO:0034551">
    <property type="term" value="P:mitochondrial respiratory chain complex III assembly"/>
    <property type="evidence" value="ECO:0007669"/>
    <property type="project" value="TreeGrafter"/>
</dbReference>
<proteinExistence type="inferred from homology"/>
<comment type="caution">
    <text evidence="4">The sequence shown here is derived from an EMBL/GenBank/DDBJ whole genome shotgun (WGS) entry which is preliminary data.</text>
</comment>
<dbReference type="Proteomes" id="UP000663879">
    <property type="component" value="Unassembled WGS sequence"/>
</dbReference>
<feature type="domain" description="Ubiquinol-cytochrome c chaperone" evidence="3">
    <location>
        <begin position="104"/>
        <end position="242"/>
    </location>
</feature>
<evidence type="ECO:0000256" key="1">
    <source>
        <dbReference type="ARBA" id="ARBA00006407"/>
    </source>
</evidence>
<organism evidence="4 5">
    <name type="scientific">Brachionus calyciflorus</name>
    <dbReference type="NCBI Taxonomy" id="104777"/>
    <lineage>
        <taxon>Eukaryota</taxon>
        <taxon>Metazoa</taxon>
        <taxon>Spiralia</taxon>
        <taxon>Gnathifera</taxon>
        <taxon>Rotifera</taxon>
        <taxon>Eurotatoria</taxon>
        <taxon>Monogononta</taxon>
        <taxon>Pseudotrocha</taxon>
        <taxon>Ploima</taxon>
        <taxon>Brachionidae</taxon>
        <taxon>Brachionus</taxon>
    </lineage>
</organism>
<dbReference type="GO" id="GO:0005739">
    <property type="term" value="C:mitochondrion"/>
    <property type="evidence" value="ECO:0007669"/>
    <property type="project" value="TreeGrafter"/>
</dbReference>
<feature type="transmembrane region" description="Helical" evidence="2">
    <location>
        <begin position="109"/>
        <end position="131"/>
    </location>
</feature>
<dbReference type="Pfam" id="PF03981">
    <property type="entry name" value="Ubiq_cyt_C_chap"/>
    <property type="match status" value="1"/>
</dbReference>
<dbReference type="InterPro" id="IPR021150">
    <property type="entry name" value="Ubiq_cyt_c_chap"/>
</dbReference>
<keyword evidence="2" id="KW-1133">Transmembrane helix</keyword>
<evidence type="ECO:0000259" key="3">
    <source>
        <dbReference type="Pfam" id="PF03981"/>
    </source>
</evidence>
<dbReference type="PANTHER" id="PTHR12184">
    <property type="entry name" value="UBIQUINOL-CYTOCHROME C REDUCTASE COMPLEX ASSEMBLY FACTOR 1 FAMILY MEMBER"/>
    <property type="match status" value="1"/>
</dbReference>
<sequence length="272" mass="32160">MILLRKNLSLINRLNYPNIKRCIGSQTILFSKDKTDLNDKKFDFALANTNLPVLVKPTIFQKFKETFGFQGNLRYPQPVLTMSSLRLYLCIQYQVDYDKFFQKCEYEDVMYNFCLINFLHVWLVSVALMQYGQSGLFVRKLLHKNMWKDIETREKKLNSPMNKENKMKAYTHLNDIFRAFLFGFDEGLLSDDTVLAGAVWRHLLEMRDLKDHAILGELVEYIRKNVHHLEKINDVDILKNGIVSFVGLDQKELDHMKVRLKILEKIKQKENE</sequence>
<dbReference type="AlphaFoldDB" id="A0A814E7T7"/>
<dbReference type="EMBL" id="CAJNOC010003028">
    <property type="protein sequence ID" value="CAF0964256.1"/>
    <property type="molecule type" value="Genomic_DNA"/>
</dbReference>
<evidence type="ECO:0000313" key="5">
    <source>
        <dbReference type="Proteomes" id="UP000663879"/>
    </source>
</evidence>
<keyword evidence="5" id="KW-1185">Reference proteome</keyword>
<accession>A0A814E7T7</accession>
<dbReference type="OrthoDB" id="4007at2759"/>
<dbReference type="InterPro" id="IPR007129">
    <property type="entry name" value="Ubiqinol_cyt_c_chaperone_CPB3"/>
</dbReference>
<dbReference type="PANTHER" id="PTHR12184:SF1">
    <property type="entry name" value="UBIQUINOL-CYTOCHROME-C REDUCTASE COMPLEX ASSEMBLY FACTOR 1"/>
    <property type="match status" value="1"/>
</dbReference>
<gene>
    <name evidence="4" type="ORF">OXX778_LOCUS14585</name>
</gene>
<reference evidence="4" key="1">
    <citation type="submission" date="2021-02" db="EMBL/GenBank/DDBJ databases">
        <authorList>
            <person name="Nowell W R."/>
        </authorList>
    </citation>
    <scope>NUCLEOTIDE SEQUENCE</scope>
    <source>
        <strain evidence="4">Ploen Becks lab</strain>
    </source>
</reference>
<comment type="similarity">
    <text evidence="1">Belongs to the CBP3 family.</text>
</comment>
<protein>
    <recommendedName>
        <fullName evidence="3">Ubiquinol-cytochrome c chaperone domain-containing protein</fullName>
    </recommendedName>
</protein>